<dbReference type="InterPro" id="IPR036919">
    <property type="entry name" value="Ribo_uL30_ferredoxin-like_sf"/>
</dbReference>
<dbReference type="SUPFAM" id="SSF55129">
    <property type="entry name" value="Ribosomal protein L30p/L7e"/>
    <property type="match status" value="1"/>
</dbReference>
<dbReference type="AlphaFoldDB" id="A6ID18"/>
<accession>A6ID18</accession>
<protein>
    <submittedName>
        <fullName evidence="1">RCG64379</fullName>
    </submittedName>
</protein>
<reference evidence="1 2" key="1">
    <citation type="submission" date="2005-09" db="EMBL/GenBank/DDBJ databases">
        <authorList>
            <person name="Mural R.J."/>
            <person name="Li P.W."/>
            <person name="Adams M.D."/>
            <person name="Amanatides P.G."/>
            <person name="Baden-Tillson H."/>
            <person name="Barnstead M."/>
            <person name="Chin S.H."/>
            <person name="Dew I."/>
            <person name="Evans C.A."/>
            <person name="Ferriera S."/>
            <person name="Flanigan M."/>
            <person name="Fosler C."/>
            <person name="Glodek A."/>
            <person name="Gu Z."/>
            <person name="Holt R.A."/>
            <person name="Jennings D."/>
            <person name="Kraft C.L."/>
            <person name="Lu F."/>
            <person name="Nguyen T."/>
            <person name="Nusskern D.R."/>
            <person name="Pfannkoch C.M."/>
            <person name="Sitter C."/>
            <person name="Sutton G.G."/>
            <person name="Venter J.C."/>
            <person name="Wang Z."/>
            <person name="Woodage T."/>
            <person name="Zheng X.H."/>
            <person name="Zhong F."/>
        </authorList>
    </citation>
    <scope>NUCLEOTIDE SEQUENCE [LARGE SCALE GENOMIC DNA]</scope>
    <source>
        <strain>BN</strain>
        <strain evidence="2">Sprague-Dawley</strain>
    </source>
</reference>
<proteinExistence type="predicted"/>
<dbReference type="PANTHER" id="PTHR11524">
    <property type="entry name" value="60S RIBOSOMAL PROTEIN L7"/>
    <property type="match status" value="1"/>
</dbReference>
<sequence>MLRTVEPYIAWGYPSLKSVNELIYRINKKCIALTDNSSIVRSFGKIGIICMEDLIHEVYTATKGFKEANNFLWPFKLPHEVG</sequence>
<dbReference type="InterPro" id="IPR039699">
    <property type="entry name" value="Ribosomal_uL30"/>
</dbReference>
<organism evidence="1 2">
    <name type="scientific">Rattus norvegicus</name>
    <name type="common">Rat</name>
    <dbReference type="NCBI Taxonomy" id="10116"/>
    <lineage>
        <taxon>Eukaryota</taxon>
        <taxon>Metazoa</taxon>
        <taxon>Chordata</taxon>
        <taxon>Craniata</taxon>
        <taxon>Vertebrata</taxon>
        <taxon>Euteleostomi</taxon>
        <taxon>Mammalia</taxon>
        <taxon>Eutheria</taxon>
        <taxon>Euarchontoglires</taxon>
        <taxon>Glires</taxon>
        <taxon>Rodentia</taxon>
        <taxon>Myomorpha</taxon>
        <taxon>Muroidea</taxon>
        <taxon>Muridae</taxon>
        <taxon>Murinae</taxon>
        <taxon>Rattus</taxon>
    </lineage>
</organism>
<dbReference type="EMBL" id="CH473958">
    <property type="protein sequence ID" value="EDM09479.1"/>
    <property type="molecule type" value="Genomic_DNA"/>
</dbReference>
<evidence type="ECO:0000313" key="2">
    <source>
        <dbReference type="Proteomes" id="UP000234681"/>
    </source>
</evidence>
<gene>
    <name evidence="1" type="ORF">rCG_64379</name>
</gene>
<dbReference type="Proteomes" id="UP000234681">
    <property type="component" value="Chromosome 13"/>
</dbReference>
<evidence type="ECO:0000313" key="1">
    <source>
        <dbReference type="EMBL" id="EDM09479.1"/>
    </source>
</evidence>
<dbReference type="PANTHER" id="PTHR11524:SF12">
    <property type="entry name" value="LARGE RIBOSOMAL SUBUNIT PROTEIN UL30"/>
    <property type="match status" value="1"/>
</dbReference>
<name>A6ID18_RAT</name>